<dbReference type="InterPro" id="IPR001138">
    <property type="entry name" value="Zn2Cys6_DnaBD"/>
</dbReference>
<evidence type="ECO:0000256" key="6">
    <source>
        <dbReference type="SAM" id="MobiDB-lite"/>
    </source>
</evidence>
<keyword evidence="7" id="KW-0812">Transmembrane</keyword>
<evidence type="ECO:0000259" key="8">
    <source>
        <dbReference type="PROSITE" id="PS50048"/>
    </source>
</evidence>
<dbReference type="GO" id="GO:0045944">
    <property type="term" value="P:positive regulation of transcription by RNA polymerase II"/>
    <property type="evidence" value="ECO:0007669"/>
    <property type="project" value="TreeGrafter"/>
</dbReference>
<dbReference type="Pfam" id="PF00172">
    <property type="entry name" value="Zn_clus"/>
    <property type="match status" value="1"/>
</dbReference>
<dbReference type="InterPro" id="IPR036864">
    <property type="entry name" value="Zn2-C6_fun-type_DNA-bd_sf"/>
</dbReference>
<dbReference type="PROSITE" id="PS50048">
    <property type="entry name" value="ZN2_CY6_FUNGAL_2"/>
    <property type="match status" value="1"/>
</dbReference>
<dbReference type="OrthoDB" id="648861at2759"/>
<feature type="transmembrane region" description="Helical" evidence="7">
    <location>
        <begin position="341"/>
        <end position="362"/>
    </location>
</feature>
<dbReference type="RefSeq" id="XP_040806085.1">
    <property type="nucleotide sequence ID" value="XM_040949823.1"/>
</dbReference>
<keyword evidence="7" id="KW-1133">Transmembrane helix</keyword>
<dbReference type="VEuPathDB" id="FungiDB:BO72DRAFT_523943"/>
<evidence type="ECO:0000256" key="4">
    <source>
        <dbReference type="ARBA" id="ARBA00023163"/>
    </source>
</evidence>
<keyword evidence="10" id="KW-1185">Reference proteome</keyword>
<name>A0A8G1S293_9EURO</name>
<feature type="compositionally biased region" description="Low complexity" evidence="6">
    <location>
        <begin position="94"/>
        <end position="104"/>
    </location>
</feature>
<dbReference type="Gene3D" id="4.10.240.10">
    <property type="entry name" value="Zn(2)-C6 fungal-type DNA-binding domain"/>
    <property type="match status" value="1"/>
</dbReference>
<dbReference type="AlphaFoldDB" id="A0A8G1S293"/>
<gene>
    <name evidence="9" type="ORF">BO72DRAFT_523943</name>
</gene>
<evidence type="ECO:0000256" key="2">
    <source>
        <dbReference type="ARBA" id="ARBA00023015"/>
    </source>
</evidence>
<dbReference type="CDD" id="cd00067">
    <property type="entry name" value="GAL4"/>
    <property type="match status" value="1"/>
</dbReference>
<protein>
    <recommendedName>
        <fullName evidence="8">Zn(2)-C6 fungal-type domain-containing protein</fullName>
    </recommendedName>
</protein>
<dbReference type="InterPro" id="IPR021858">
    <property type="entry name" value="Fun_TF"/>
</dbReference>
<feature type="domain" description="Zn(2)-C6 fungal-type" evidence="8">
    <location>
        <begin position="13"/>
        <end position="51"/>
    </location>
</feature>
<comment type="subcellular location">
    <subcellularLocation>
        <location evidence="1">Nucleus</location>
    </subcellularLocation>
</comment>
<dbReference type="SMART" id="SM00066">
    <property type="entry name" value="GAL4"/>
    <property type="match status" value="1"/>
</dbReference>
<dbReference type="GO" id="GO:0005634">
    <property type="term" value="C:nucleus"/>
    <property type="evidence" value="ECO:0007669"/>
    <property type="project" value="UniProtKB-SubCell"/>
</dbReference>
<dbReference type="EMBL" id="KZ824623">
    <property type="protein sequence ID" value="RAK82075.1"/>
    <property type="molecule type" value="Genomic_DNA"/>
</dbReference>
<reference evidence="9 10" key="1">
    <citation type="submission" date="2018-02" db="EMBL/GenBank/DDBJ databases">
        <title>The genomes of Aspergillus section Nigri reveals drivers in fungal speciation.</title>
        <authorList>
            <consortium name="DOE Joint Genome Institute"/>
            <person name="Vesth T.C."/>
            <person name="Nybo J."/>
            <person name="Theobald S."/>
            <person name="Brandl J."/>
            <person name="Frisvad J.C."/>
            <person name="Nielsen K.F."/>
            <person name="Lyhne E.K."/>
            <person name="Kogle M.E."/>
            <person name="Kuo A."/>
            <person name="Riley R."/>
            <person name="Clum A."/>
            <person name="Nolan M."/>
            <person name="Lipzen A."/>
            <person name="Salamov A."/>
            <person name="Henrissat B."/>
            <person name="Wiebenga A."/>
            <person name="De vries R.P."/>
            <person name="Grigoriev I.V."/>
            <person name="Mortensen U.H."/>
            <person name="Andersen M.R."/>
            <person name="Baker S.E."/>
        </authorList>
    </citation>
    <scope>NUCLEOTIDE SEQUENCE [LARGE SCALE GENOMIC DNA]</scope>
    <source>
        <strain evidence="9 10">CBS 313.89</strain>
    </source>
</reference>
<evidence type="ECO:0000256" key="3">
    <source>
        <dbReference type="ARBA" id="ARBA00023125"/>
    </source>
</evidence>
<evidence type="ECO:0000313" key="9">
    <source>
        <dbReference type="EMBL" id="RAK82075.1"/>
    </source>
</evidence>
<evidence type="ECO:0000256" key="5">
    <source>
        <dbReference type="ARBA" id="ARBA00023242"/>
    </source>
</evidence>
<dbReference type="PANTHER" id="PTHR37534:SF49">
    <property type="entry name" value="LYSINE BIOSYNTHESIS REGULATORY PROTEIN LYS14"/>
    <property type="match status" value="1"/>
</dbReference>
<evidence type="ECO:0000256" key="1">
    <source>
        <dbReference type="ARBA" id="ARBA00004123"/>
    </source>
</evidence>
<keyword evidence="5" id="KW-0539">Nucleus</keyword>
<dbReference type="GeneID" id="63867158"/>
<dbReference type="PANTHER" id="PTHR37534">
    <property type="entry name" value="TRANSCRIPTIONAL ACTIVATOR PROTEIN UGA3"/>
    <property type="match status" value="1"/>
</dbReference>
<dbReference type="Proteomes" id="UP000249789">
    <property type="component" value="Unassembled WGS sequence"/>
</dbReference>
<evidence type="ECO:0000256" key="7">
    <source>
        <dbReference type="SAM" id="Phobius"/>
    </source>
</evidence>
<dbReference type="GO" id="GO:0008270">
    <property type="term" value="F:zinc ion binding"/>
    <property type="evidence" value="ECO:0007669"/>
    <property type="project" value="InterPro"/>
</dbReference>
<accession>A0A8G1S293</accession>
<keyword evidence="2" id="KW-0805">Transcription regulation</keyword>
<keyword evidence="3" id="KW-0238">DNA-binding</keyword>
<sequence>MHKLGKKTRSRTGCRTCRIRKVKCDEEKLAVPGQPEPQCRRCTAARILCEWKGGPIPRPSARRNVSASTTKEVVQKTEGNAGSPAHSTTARKSPPTTTTTTTTTTPPPQSLRILTLSSPGGKSRPVQAANSLVLTGFDRSCIAYLQDSALVVLLGKHWPWSAMSYAYHKIAVREPMVMSMLLASTASEIRRAQLYDSEQPRDAVETVADLGGRMHYGRALAGLREALRPEVEKSSEQLEAIFITLWLMIDYENRFGSGTAAINVHIRGIESLLFNHVVPLLKPASSVSALSVEGGRAGAGALPWGNPTNAAVDSTERTTMLPTSSLPGLATSKLRHTAVPLFLLWTLYFFTPGALFCGPAAARLDADLFRFFIQDEAEQRGLSLAELYRIGRQSPRRFWGDSYPTAAQLDDIENQPALVLYHRSHVMQFKITELWRQGQQTSEVSYRRLVDELALVLEQNDSILTTALTAPTCDFASRRVLETIFWATITFYGTIVYFHLCFKDTVPPTSTTTTQQRTAQLPPLETAVNQVLSLSLKLHRSRPHLMVRIIWPLFIAGIATPDRIYQDWVSIRLQELGRYGLNYSRVSRRFDEIVIQGCDPFVSISASSADVDTPAEEVLDAEDLGPVPGTGLGLPMRIG</sequence>
<feature type="compositionally biased region" description="Polar residues" evidence="6">
    <location>
        <begin position="63"/>
        <end position="91"/>
    </location>
</feature>
<proteinExistence type="predicted"/>
<feature type="region of interest" description="Disordered" evidence="6">
    <location>
        <begin position="53"/>
        <end position="111"/>
    </location>
</feature>
<dbReference type="Pfam" id="PF11951">
    <property type="entry name" value="Fungal_trans_2"/>
    <property type="match status" value="1"/>
</dbReference>
<evidence type="ECO:0000313" key="10">
    <source>
        <dbReference type="Proteomes" id="UP000249789"/>
    </source>
</evidence>
<keyword evidence="4" id="KW-0804">Transcription</keyword>
<dbReference type="GO" id="GO:0000976">
    <property type="term" value="F:transcription cis-regulatory region binding"/>
    <property type="evidence" value="ECO:0007669"/>
    <property type="project" value="TreeGrafter"/>
</dbReference>
<organism evidence="9 10">
    <name type="scientific">Aspergillus fijiensis CBS 313.89</name>
    <dbReference type="NCBI Taxonomy" id="1448319"/>
    <lineage>
        <taxon>Eukaryota</taxon>
        <taxon>Fungi</taxon>
        <taxon>Dikarya</taxon>
        <taxon>Ascomycota</taxon>
        <taxon>Pezizomycotina</taxon>
        <taxon>Eurotiomycetes</taxon>
        <taxon>Eurotiomycetidae</taxon>
        <taxon>Eurotiales</taxon>
        <taxon>Aspergillaceae</taxon>
        <taxon>Aspergillus</taxon>
    </lineage>
</organism>
<dbReference type="GO" id="GO:0000981">
    <property type="term" value="F:DNA-binding transcription factor activity, RNA polymerase II-specific"/>
    <property type="evidence" value="ECO:0007669"/>
    <property type="project" value="InterPro"/>
</dbReference>
<dbReference type="SUPFAM" id="SSF57701">
    <property type="entry name" value="Zn2/Cys6 DNA-binding domain"/>
    <property type="match status" value="1"/>
</dbReference>
<keyword evidence="7" id="KW-0472">Membrane</keyword>